<dbReference type="GO" id="GO:0006537">
    <property type="term" value="P:glutamate biosynthetic process"/>
    <property type="evidence" value="ECO:0007669"/>
    <property type="project" value="UniProtKB-KW"/>
</dbReference>
<evidence type="ECO:0000256" key="11">
    <source>
        <dbReference type="ARBA" id="ARBA00023014"/>
    </source>
</evidence>
<dbReference type="PANTHER" id="PTHR11938:SF133">
    <property type="entry name" value="GLUTAMATE SYNTHASE (NADH)"/>
    <property type="match status" value="1"/>
</dbReference>
<dbReference type="Pfam" id="PF04898">
    <property type="entry name" value="Glu_syn_central"/>
    <property type="match status" value="1"/>
</dbReference>
<comment type="cofactor">
    <cofactor evidence="1">
        <name>FMN</name>
        <dbReference type="ChEBI" id="CHEBI:58210"/>
    </cofactor>
</comment>
<comment type="pathway">
    <text evidence="14">Amino-acid biosynthesis.</text>
</comment>
<dbReference type="PANTHER" id="PTHR11938">
    <property type="entry name" value="FAD NADPH DEHYDROGENASE/OXIDOREDUCTASE"/>
    <property type="match status" value="1"/>
</dbReference>
<protein>
    <submittedName>
        <fullName evidence="17">Glutamate synthase large subunit</fullName>
        <ecNumber evidence="17">1.4.1.13</ecNumber>
    </submittedName>
</protein>
<dbReference type="SUPFAM" id="SSF51395">
    <property type="entry name" value="FMN-linked oxidoreductases"/>
    <property type="match status" value="1"/>
</dbReference>
<feature type="domain" description="Glutamine amidotransferase type-2" evidence="16">
    <location>
        <begin position="25"/>
        <end position="392"/>
    </location>
</feature>
<keyword evidence="7" id="KW-0479">Metal-binding</keyword>
<evidence type="ECO:0000256" key="4">
    <source>
        <dbReference type="ARBA" id="ARBA00022605"/>
    </source>
</evidence>
<evidence type="ECO:0000256" key="8">
    <source>
        <dbReference type="ARBA" id="ARBA00022962"/>
    </source>
</evidence>
<dbReference type="CDD" id="cd00713">
    <property type="entry name" value="GltS"/>
    <property type="match status" value="1"/>
</dbReference>
<dbReference type="InterPro" id="IPR036485">
    <property type="entry name" value="Glu_synth_asu_C_sf"/>
</dbReference>
<dbReference type="RefSeq" id="WP_338199080.1">
    <property type="nucleotide sequence ID" value="NZ_JAEKNR010000038.1"/>
</dbReference>
<dbReference type="Pfam" id="PF01493">
    <property type="entry name" value="GXGXG"/>
    <property type="match status" value="1"/>
</dbReference>
<dbReference type="Proteomes" id="UP000612893">
    <property type="component" value="Unassembled WGS sequence"/>
</dbReference>
<dbReference type="InterPro" id="IPR029055">
    <property type="entry name" value="Ntn_hydrolases_N"/>
</dbReference>
<keyword evidence="5" id="KW-0285">Flavoprotein</keyword>
<evidence type="ECO:0000256" key="15">
    <source>
        <dbReference type="SAM" id="MobiDB-lite"/>
    </source>
</evidence>
<dbReference type="GO" id="GO:0004355">
    <property type="term" value="F:glutamate synthase (NADPH) activity"/>
    <property type="evidence" value="ECO:0007669"/>
    <property type="project" value="UniProtKB-EC"/>
</dbReference>
<dbReference type="InterPro" id="IPR050711">
    <property type="entry name" value="ET-N_metabolism_enzyme"/>
</dbReference>
<dbReference type="InterPro" id="IPR013785">
    <property type="entry name" value="Aldolase_TIM"/>
</dbReference>
<dbReference type="Pfam" id="PF01645">
    <property type="entry name" value="Glu_synthase"/>
    <property type="match status" value="1"/>
</dbReference>
<dbReference type="Pfam" id="PF00310">
    <property type="entry name" value="GATase_2"/>
    <property type="match status" value="1"/>
</dbReference>
<dbReference type="InterPro" id="IPR002932">
    <property type="entry name" value="Glu_synthdom"/>
</dbReference>
<evidence type="ECO:0000256" key="9">
    <source>
        <dbReference type="ARBA" id="ARBA00023002"/>
    </source>
</evidence>
<evidence type="ECO:0000256" key="6">
    <source>
        <dbReference type="ARBA" id="ARBA00022643"/>
    </source>
</evidence>
<accession>A0A934K648</accession>
<evidence type="ECO:0000259" key="16">
    <source>
        <dbReference type="PROSITE" id="PS51278"/>
    </source>
</evidence>
<dbReference type="GO" id="GO:0046872">
    <property type="term" value="F:metal ion binding"/>
    <property type="evidence" value="ECO:0007669"/>
    <property type="project" value="UniProtKB-KW"/>
</dbReference>
<organism evidence="17 18">
    <name type="scientific">Candidatus Nephthysia bennettiae</name>
    <dbReference type="NCBI Taxonomy" id="3127016"/>
    <lineage>
        <taxon>Bacteria</taxon>
        <taxon>Bacillati</taxon>
        <taxon>Candidatus Dormiibacterota</taxon>
        <taxon>Candidatus Dormibacteria</taxon>
        <taxon>Candidatus Dormibacterales</taxon>
        <taxon>Candidatus Dormibacteraceae</taxon>
        <taxon>Candidatus Nephthysia</taxon>
    </lineage>
</organism>
<keyword evidence="10" id="KW-0408">Iron</keyword>
<dbReference type="NCBIfam" id="NF008730">
    <property type="entry name" value="PRK11750.1"/>
    <property type="match status" value="1"/>
</dbReference>
<dbReference type="PROSITE" id="PS51278">
    <property type="entry name" value="GATASE_TYPE_2"/>
    <property type="match status" value="1"/>
</dbReference>
<evidence type="ECO:0000256" key="7">
    <source>
        <dbReference type="ARBA" id="ARBA00022723"/>
    </source>
</evidence>
<dbReference type="GO" id="GO:0051538">
    <property type="term" value="F:3 iron, 4 sulfur cluster binding"/>
    <property type="evidence" value="ECO:0007669"/>
    <property type="project" value="UniProtKB-KW"/>
</dbReference>
<evidence type="ECO:0000256" key="1">
    <source>
        <dbReference type="ARBA" id="ARBA00001917"/>
    </source>
</evidence>
<keyword evidence="13" id="KW-0003">3Fe-4S</keyword>
<gene>
    <name evidence="17" type="primary">gltB</name>
    <name evidence="17" type="ORF">JF922_03335</name>
</gene>
<evidence type="ECO:0000256" key="13">
    <source>
        <dbReference type="ARBA" id="ARBA00023291"/>
    </source>
</evidence>
<dbReference type="Gene3D" id="3.20.20.70">
    <property type="entry name" value="Aldolase class I"/>
    <property type="match status" value="2"/>
</dbReference>
<dbReference type="Gene3D" id="2.160.20.60">
    <property type="entry name" value="Glutamate synthase, alpha subunit, C-terminal domain"/>
    <property type="match status" value="1"/>
</dbReference>
<keyword evidence="12" id="KW-0314">Glutamate biosynthesis</keyword>
<dbReference type="SUPFAM" id="SSF56235">
    <property type="entry name" value="N-terminal nucleophile aminohydrolases (Ntn hydrolases)"/>
    <property type="match status" value="1"/>
</dbReference>
<dbReference type="InterPro" id="IPR002489">
    <property type="entry name" value="Glu_synth_asu_C"/>
</dbReference>
<evidence type="ECO:0000256" key="2">
    <source>
        <dbReference type="ARBA" id="ARBA00001927"/>
    </source>
</evidence>
<comment type="cofactor">
    <cofactor evidence="2">
        <name>[3Fe-4S] cluster</name>
        <dbReference type="ChEBI" id="CHEBI:21137"/>
    </cofactor>
</comment>
<feature type="region of interest" description="Disordered" evidence="15">
    <location>
        <begin position="1183"/>
        <end position="1205"/>
    </location>
</feature>
<dbReference type="EC" id="1.4.1.13" evidence="17"/>
<keyword evidence="4" id="KW-0028">Amino-acid biosynthesis</keyword>
<evidence type="ECO:0000313" key="18">
    <source>
        <dbReference type="Proteomes" id="UP000612893"/>
    </source>
</evidence>
<dbReference type="EMBL" id="JAEKNR010000038">
    <property type="protein sequence ID" value="MBJ7597106.1"/>
    <property type="molecule type" value="Genomic_DNA"/>
</dbReference>
<comment type="similarity">
    <text evidence="3">Belongs to the glutamate synthase family.</text>
</comment>
<evidence type="ECO:0000256" key="5">
    <source>
        <dbReference type="ARBA" id="ARBA00022630"/>
    </source>
</evidence>
<keyword evidence="8" id="KW-0315">Glutamine amidotransferase</keyword>
<evidence type="ECO:0000256" key="12">
    <source>
        <dbReference type="ARBA" id="ARBA00023164"/>
    </source>
</evidence>
<sequence>MSHSESSASLRAAWPGSVRADRAACGMGFVATPGLPPSHRMVELGALALARLSHRGGLDADGISGDGAGLLIQVPRRLFGPDVAVAVLFEWDERARGVLEGAVAGQGMRVVDWLQPRLDPAALGERARGSMPGIWHAVIERPDSSEEQWEELLFRARRLAEREGEREGIRMYVPSCSCRTVVFKGLMAGTHLTDFYLDLQDPAVESQVAVFHQRYSTNTLPDWRLAQPFRMLAHNGEINTVSGNRAWMRAREVELPPELQPAIWPEGSDSASLDNALELLVRRGFDPAEALMTLVPDAWDGRGDLAPRVRDFYRFQSTRFEPWDGPAALAFSDGVLAGAALDRNGLRPLRYAITRGGTVVAASEAGVVPLQPAEVIERGRLGPGQLLLVDLAEGAMYRDAEAKEHVAARHDYGLLADRVLVPVERRHTPTEVPPHLVRLQRMHGWGAEDVKMVVQTMVESAAEPTWSMGDDTPIGVLGRTPRRLYNFLRQRFAQVTNPAIDSLRERSVMSLRVVLGARGRTLAPENAAGDDLRRRQHPATLDHAGALLELESPILGPADLARVLESATVLDASVDEGEDLRAALERLGREAVGSPPGIIALSDRSAGRRRLPVPMVLAVGAVHEALLQAGQRMQKDVLAIAGDALDVHDIACLITTGASAVHPYLALATAELQEGEDPQRRYRHALEYGLLKVMAKMGISCVASYCGAQVYEALGLGAEVMELCLPDVPSRVGGMSLGDVEGQLRRWQAEAWEPAEEPSGKDALTDHGRVRFRKAGEFHAYNPLAVRAAQKAAQTADPAEYARWRQLSSMGGPQELRDLLEIRPAAEPVPLEEVEPAGEILKRFVSTAMSLGALSPEAHSALAAAMNQIGARSNSGEGGEDPESYEQPGPRLDNKVKQVASARFGVTPTYLRRAEELEIKIAQGSKPGEGGQLPGIKVTELIARLRHAQAGQQLISPPPHHDIYSIEDLAQLIHDLKAVNPRARIGVKLVAEAGVGTIAAGVSKAKADYVLVSGHSGGTGASPLSSIKSAGVNWELGLAETQQVLVEHGLRERLSVRVDGGIRSGKDVVMAAMMGAEEFGFGTGVLVALGCDMARQCHLNTCPTGIATQREDLRAKFTGQAEHVVNYLTLIAEEAREHLARAGARSIDEVVGRVELLDVLPEAEERGLDMSFAVRVPTDPDSPRRRLWARNGELPPPSPPSGTIDNAARAVGAELRDTRRHYQGSAGQSFGAWLSEGVELLLEGEANDYVGKGMGGGVLVIRPSADDGSTDPVLAGNTCLYGATGGNLFLAGRAGERFCVRNSGAVAVLEGAGDHFCEYMTGGLAVALGPVGWNVGAGMTGGVAYIREWRQLNSDSVSVRAVPAEDAELLRELVDEHLRRTGSRRAAELLADWDRALKGFRQVVPVAAPAPAPVAPTTEPAAARV</sequence>
<proteinExistence type="inferred from homology"/>
<reference evidence="17" key="1">
    <citation type="submission" date="2020-10" db="EMBL/GenBank/DDBJ databases">
        <title>Ca. Dormibacterota MAGs.</title>
        <authorList>
            <person name="Montgomery K."/>
        </authorList>
    </citation>
    <scope>NUCLEOTIDE SEQUENCE [LARGE SCALE GENOMIC DNA]</scope>
    <source>
        <strain evidence="17">SC8812_S17_10</strain>
    </source>
</reference>
<name>A0A934K648_9BACT</name>
<dbReference type="SUPFAM" id="SSF69336">
    <property type="entry name" value="Alpha subunit of glutamate synthase, C-terminal domain"/>
    <property type="match status" value="1"/>
</dbReference>
<evidence type="ECO:0000256" key="10">
    <source>
        <dbReference type="ARBA" id="ARBA00023004"/>
    </source>
</evidence>
<feature type="region of interest" description="Disordered" evidence="15">
    <location>
        <begin position="871"/>
        <end position="893"/>
    </location>
</feature>
<dbReference type="Gene3D" id="3.60.20.10">
    <property type="entry name" value="Glutamine Phosphoribosylpyrophosphate, subunit 1, domain 1"/>
    <property type="match status" value="1"/>
</dbReference>
<keyword evidence="9 17" id="KW-0560">Oxidoreductase</keyword>
<keyword evidence="6" id="KW-0288">FMN</keyword>
<comment type="caution">
    <text evidence="17">The sequence shown here is derived from an EMBL/GenBank/DDBJ whole genome shotgun (WGS) entry which is preliminary data.</text>
</comment>
<dbReference type="InterPro" id="IPR006982">
    <property type="entry name" value="Glu_synth_centr_N"/>
</dbReference>
<dbReference type="CDD" id="cd02808">
    <property type="entry name" value="GltS_FMN"/>
    <property type="match status" value="1"/>
</dbReference>
<evidence type="ECO:0000256" key="14">
    <source>
        <dbReference type="ARBA" id="ARBA00029440"/>
    </source>
</evidence>
<keyword evidence="11" id="KW-0411">Iron-sulfur</keyword>
<evidence type="ECO:0000256" key="3">
    <source>
        <dbReference type="ARBA" id="ARBA00009716"/>
    </source>
</evidence>
<evidence type="ECO:0000313" key="17">
    <source>
        <dbReference type="EMBL" id="MBJ7597106.1"/>
    </source>
</evidence>
<keyword evidence="18" id="KW-1185">Reference proteome</keyword>
<dbReference type="InterPro" id="IPR017932">
    <property type="entry name" value="GATase_2_dom"/>
</dbReference>